<evidence type="ECO:0000256" key="4">
    <source>
        <dbReference type="ARBA" id="ARBA00022989"/>
    </source>
</evidence>
<dbReference type="AlphaFoldDB" id="A0A4T0J9A1"/>
<evidence type="ECO:0008006" key="10">
    <source>
        <dbReference type="Google" id="ProtNLM"/>
    </source>
</evidence>
<feature type="transmembrane region" description="Helical" evidence="7">
    <location>
        <begin position="39"/>
        <end position="60"/>
    </location>
</feature>
<gene>
    <name evidence="8" type="ORF">E3P86_02439</name>
</gene>
<evidence type="ECO:0000313" key="9">
    <source>
        <dbReference type="Proteomes" id="UP000310689"/>
    </source>
</evidence>
<reference evidence="8 9" key="1">
    <citation type="submission" date="2019-03" db="EMBL/GenBank/DDBJ databases">
        <title>Sequencing 23 genomes of Wallemia ichthyophaga.</title>
        <authorList>
            <person name="Gostincar C."/>
        </authorList>
    </citation>
    <scope>NUCLEOTIDE SEQUENCE [LARGE SCALE GENOMIC DNA]</scope>
    <source>
        <strain evidence="8 9">EXF-6200</strain>
    </source>
</reference>
<feature type="compositionally biased region" description="Pro residues" evidence="6">
    <location>
        <begin position="94"/>
        <end position="112"/>
    </location>
</feature>
<protein>
    <recommendedName>
        <fullName evidence="10">Plasma membrane proteolipid 3</fullName>
    </recommendedName>
</protein>
<dbReference type="GO" id="GO:0016020">
    <property type="term" value="C:membrane"/>
    <property type="evidence" value="ECO:0007669"/>
    <property type="project" value="UniProtKB-SubCell"/>
</dbReference>
<dbReference type="InterPro" id="IPR000612">
    <property type="entry name" value="PMP3"/>
</dbReference>
<organism evidence="8 9">
    <name type="scientific">Wallemia ichthyophaga</name>
    <dbReference type="NCBI Taxonomy" id="245174"/>
    <lineage>
        <taxon>Eukaryota</taxon>
        <taxon>Fungi</taxon>
        <taxon>Dikarya</taxon>
        <taxon>Basidiomycota</taxon>
        <taxon>Wallemiomycotina</taxon>
        <taxon>Wallemiomycetes</taxon>
        <taxon>Wallemiales</taxon>
        <taxon>Wallemiaceae</taxon>
        <taxon>Wallemia</taxon>
    </lineage>
</organism>
<evidence type="ECO:0000256" key="2">
    <source>
        <dbReference type="ARBA" id="ARBA00009530"/>
    </source>
</evidence>
<keyword evidence="3 7" id="KW-0812">Transmembrane</keyword>
<comment type="subcellular location">
    <subcellularLocation>
        <location evidence="1">Membrane</location>
    </subcellularLocation>
</comment>
<keyword evidence="4 7" id="KW-1133">Transmembrane helix</keyword>
<evidence type="ECO:0000256" key="7">
    <source>
        <dbReference type="SAM" id="Phobius"/>
    </source>
</evidence>
<evidence type="ECO:0000256" key="6">
    <source>
        <dbReference type="SAM" id="MobiDB-lite"/>
    </source>
</evidence>
<name>A0A4T0J9A1_WALIC</name>
<comment type="caution">
    <text evidence="8">The sequence shown here is derived from an EMBL/GenBank/DDBJ whole genome shotgun (WGS) entry which is preliminary data.</text>
</comment>
<feature type="transmembrane region" description="Helical" evidence="7">
    <location>
        <begin position="9"/>
        <end position="27"/>
    </location>
</feature>
<dbReference type="EMBL" id="SPOI01000123">
    <property type="protein sequence ID" value="TIB36615.1"/>
    <property type="molecule type" value="Genomic_DNA"/>
</dbReference>
<feature type="region of interest" description="Disordered" evidence="6">
    <location>
        <begin position="78"/>
        <end position="136"/>
    </location>
</feature>
<comment type="similarity">
    <text evidence="2">Belongs to the UPF0057 (PMP3) family.</text>
</comment>
<sequence>MQGHNGCERILNGILAIFIPTLSVAFVTGCSTKGATHVLINLVLFVVLWIPAVIHAWYIIHHYRNGFYEDEPPRIVYVQGAQQQQQQQQSHQPQPQPQPQPRPQPQPQPPTHPQDYSLPSYDEANQSRKRQGDTKL</sequence>
<proteinExistence type="inferred from homology"/>
<evidence type="ECO:0000256" key="5">
    <source>
        <dbReference type="ARBA" id="ARBA00023136"/>
    </source>
</evidence>
<evidence type="ECO:0000256" key="3">
    <source>
        <dbReference type="ARBA" id="ARBA00022692"/>
    </source>
</evidence>
<evidence type="ECO:0000256" key="1">
    <source>
        <dbReference type="ARBA" id="ARBA00004370"/>
    </source>
</evidence>
<dbReference type="Pfam" id="PF01679">
    <property type="entry name" value="Pmp3"/>
    <property type="match status" value="1"/>
</dbReference>
<feature type="compositionally biased region" description="Low complexity" evidence="6">
    <location>
        <begin position="82"/>
        <end position="93"/>
    </location>
</feature>
<dbReference type="Proteomes" id="UP000310689">
    <property type="component" value="Unassembled WGS sequence"/>
</dbReference>
<keyword evidence="5 7" id="KW-0472">Membrane</keyword>
<evidence type="ECO:0000313" key="8">
    <source>
        <dbReference type="EMBL" id="TIB36615.1"/>
    </source>
</evidence>
<accession>A0A4T0J9A1</accession>